<accession>A0A6H5H6N7</accession>
<name>A0A6H5H6N7_9HEMI</name>
<keyword evidence="3" id="KW-1185">Reference proteome</keyword>
<feature type="non-terminal residue" evidence="2">
    <location>
        <position position="65"/>
    </location>
</feature>
<reference evidence="2 3" key="1">
    <citation type="submission" date="2020-02" db="EMBL/GenBank/DDBJ databases">
        <authorList>
            <person name="Ferguson B K."/>
        </authorList>
    </citation>
    <scope>NUCLEOTIDE SEQUENCE [LARGE SCALE GENOMIC DNA]</scope>
</reference>
<dbReference type="Proteomes" id="UP000479000">
    <property type="component" value="Unassembled WGS sequence"/>
</dbReference>
<dbReference type="EMBL" id="CADCXU010024186">
    <property type="protein sequence ID" value="CAB0011465.1"/>
    <property type="molecule type" value="Genomic_DNA"/>
</dbReference>
<organism evidence="2 3">
    <name type="scientific">Nesidiocoris tenuis</name>
    <dbReference type="NCBI Taxonomy" id="355587"/>
    <lineage>
        <taxon>Eukaryota</taxon>
        <taxon>Metazoa</taxon>
        <taxon>Ecdysozoa</taxon>
        <taxon>Arthropoda</taxon>
        <taxon>Hexapoda</taxon>
        <taxon>Insecta</taxon>
        <taxon>Pterygota</taxon>
        <taxon>Neoptera</taxon>
        <taxon>Paraneoptera</taxon>
        <taxon>Hemiptera</taxon>
        <taxon>Heteroptera</taxon>
        <taxon>Panheteroptera</taxon>
        <taxon>Cimicomorpha</taxon>
        <taxon>Miridae</taxon>
        <taxon>Dicyphina</taxon>
        <taxon>Nesidiocoris</taxon>
    </lineage>
</organism>
<evidence type="ECO:0000313" key="1">
    <source>
        <dbReference type="EMBL" id="CAB0011464.1"/>
    </source>
</evidence>
<proteinExistence type="predicted"/>
<evidence type="ECO:0000313" key="2">
    <source>
        <dbReference type="EMBL" id="CAB0011465.1"/>
    </source>
</evidence>
<dbReference type="AlphaFoldDB" id="A0A6H5H6N7"/>
<dbReference type="EMBL" id="CADCXU010024185">
    <property type="protein sequence ID" value="CAB0011464.1"/>
    <property type="molecule type" value="Genomic_DNA"/>
</dbReference>
<evidence type="ECO:0000313" key="3">
    <source>
        <dbReference type="Proteomes" id="UP000479000"/>
    </source>
</evidence>
<sequence length="65" mass="7531">METANRDTVRKSRSNVSKSRYVLMLEWEQPLHNPEMVCQANARSEYGTRNMSRASCAFPSPLYPH</sequence>
<gene>
    <name evidence="1" type="ORF">NTEN_LOCUS16407</name>
    <name evidence="2" type="ORF">NTEN_LOCUS16408</name>
</gene>
<protein>
    <submittedName>
        <fullName evidence="2">Uncharacterized protein</fullName>
    </submittedName>
</protein>